<feature type="transmembrane region" description="Helical" evidence="2">
    <location>
        <begin position="16"/>
        <end position="33"/>
    </location>
</feature>
<evidence type="ECO:0000256" key="2">
    <source>
        <dbReference type="SAM" id="Phobius"/>
    </source>
</evidence>
<evidence type="ECO:0000313" key="3">
    <source>
        <dbReference type="EMBL" id="GMG98706.1"/>
    </source>
</evidence>
<sequence length="78" mass="8804">MKVTTVTTATKTRGEIVYVHCCLLWFPLILVLVRKGCASRSSSDKRQQLMRKMPPYEDSVDSNDGGNAIIREMPPYEA</sequence>
<keyword evidence="2" id="KW-0812">Transmembrane</keyword>
<protein>
    <submittedName>
        <fullName evidence="3">Uncharacterized protein</fullName>
    </submittedName>
</protein>
<reference evidence="3" key="1">
    <citation type="submission" date="2023-05" db="EMBL/GenBank/DDBJ databases">
        <title>Nepenthes gracilis genome sequencing.</title>
        <authorList>
            <person name="Fukushima K."/>
        </authorList>
    </citation>
    <scope>NUCLEOTIDE SEQUENCE</scope>
    <source>
        <strain evidence="3">SING2019-196</strain>
    </source>
</reference>
<keyword evidence="4" id="KW-1185">Reference proteome</keyword>
<keyword evidence="2" id="KW-1133">Transmembrane helix</keyword>
<proteinExistence type="predicted"/>
<evidence type="ECO:0000313" key="4">
    <source>
        <dbReference type="Proteomes" id="UP001279734"/>
    </source>
</evidence>
<dbReference type="AlphaFoldDB" id="A0AAD3P3Z1"/>
<dbReference type="EMBL" id="BSYO01000001">
    <property type="protein sequence ID" value="GMG98706.1"/>
    <property type="molecule type" value="Genomic_DNA"/>
</dbReference>
<dbReference type="Proteomes" id="UP001279734">
    <property type="component" value="Unassembled WGS sequence"/>
</dbReference>
<organism evidence="3 4">
    <name type="scientific">Nepenthes gracilis</name>
    <name type="common">Slender pitcher plant</name>
    <dbReference type="NCBI Taxonomy" id="150966"/>
    <lineage>
        <taxon>Eukaryota</taxon>
        <taxon>Viridiplantae</taxon>
        <taxon>Streptophyta</taxon>
        <taxon>Embryophyta</taxon>
        <taxon>Tracheophyta</taxon>
        <taxon>Spermatophyta</taxon>
        <taxon>Magnoliopsida</taxon>
        <taxon>eudicotyledons</taxon>
        <taxon>Gunneridae</taxon>
        <taxon>Pentapetalae</taxon>
        <taxon>Caryophyllales</taxon>
        <taxon>Nepenthaceae</taxon>
        <taxon>Nepenthes</taxon>
    </lineage>
</organism>
<name>A0AAD3P3Z1_NEPGR</name>
<feature type="region of interest" description="Disordered" evidence="1">
    <location>
        <begin position="38"/>
        <end position="78"/>
    </location>
</feature>
<comment type="caution">
    <text evidence="3">The sequence shown here is derived from an EMBL/GenBank/DDBJ whole genome shotgun (WGS) entry which is preliminary data.</text>
</comment>
<accession>A0AAD3P3Z1</accession>
<evidence type="ECO:0000256" key="1">
    <source>
        <dbReference type="SAM" id="MobiDB-lite"/>
    </source>
</evidence>
<gene>
    <name evidence="3" type="ORF">Nepgr_000546</name>
</gene>
<keyword evidence="2" id="KW-0472">Membrane</keyword>